<dbReference type="EMBL" id="JAEVHI010000004">
    <property type="protein sequence ID" value="KAG5294012.1"/>
    <property type="molecule type" value="Genomic_DNA"/>
</dbReference>
<dbReference type="VEuPathDB" id="FungiDB:I7I52_05512"/>
<gene>
    <name evidence="2" type="ORF">I7I52_05512</name>
</gene>
<reference evidence="2 3" key="1">
    <citation type="submission" date="2021-01" db="EMBL/GenBank/DDBJ databases">
        <title>Chromosome-level genome assembly of a human fungal pathogen reveals clustering of transcriptionally co-regulated genes.</title>
        <authorList>
            <person name="Voorhies M."/>
            <person name="Cohen S."/>
            <person name="Shea T.P."/>
            <person name="Petrus S."/>
            <person name="Munoz J.F."/>
            <person name="Poplawski S."/>
            <person name="Goldman W.E."/>
            <person name="Michael T."/>
            <person name="Cuomo C.A."/>
            <person name="Sil A."/>
            <person name="Beyhan S."/>
        </authorList>
    </citation>
    <scope>NUCLEOTIDE SEQUENCE [LARGE SCALE GENOMIC DNA]</scope>
    <source>
        <strain evidence="2 3">G184AR</strain>
    </source>
</reference>
<feature type="region of interest" description="Disordered" evidence="1">
    <location>
        <begin position="1"/>
        <end position="79"/>
    </location>
</feature>
<name>A0A8H7YPY9_AJECA</name>
<proteinExistence type="predicted"/>
<organism evidence="2 3">
    <name type="scientific">Ajellomyces capsulatus</name>
    <name type="common">Darling's disease fungus</name>
    <name type="synonym">Histoplasma capsulatum</name>
    <dbReference type="NCBI Taxonomy" id="5037"/>
    <lineage>
        <taxon>Eukaryota</taxon>
        <taxon>Fungi</taxon>
        <taxon>Dikarya</taxon>
        <taxon>Ascomycota</taxon>
        <taxon>Pezizomycotina</taxon>
        <taxon>Eurotiomycetes</taxon>
        <taxon>Eurotiomycetidae</taxon>
        <taxon>Onygenales</taxon>
        <taxon>Ajellomycetaceae</taxon>
        <taxon>Histoplasma</taxon>
    </lineage>
</organism>
<dbReference type="AlphaFoldDB" id="A0A8H7YPY9"/>
<accession>A0A8H7YPY9</accession>
<evidence type="ECO:0000256" key="1">
    <source>
        <dbReference type="SAM" id="MobiDB-lite"/>
    </source>
</evidence>
<sequence length="529" mass="59979">MGSSPVPGTYLRENETSESPLKVTIPASNDETPLRRSPRRKNFDKSYIIDSKGGGFLSRSVADQKHSISTRQKTTTTEQTVVDQMLPTQEQNEVQSLKALNSPHLQTVKSNSPDTQATEVKESNSSCLQIPKGTNSKGDQSAQRCKGKQKADSVHDVSLLLADFFGADPMKSSQALRSLVNIKDDYNVDIYMLTMTLITLNNRAKTLQNHIDDVNLWMDTQDTITEFNKLVQEQGHDYTLSIEDFQHTYGLTMPDSCGQFFSGHSPPSTPSRNSIYHDSPEYFDHQVPTVNKDVVAWRRKGESDQVFVIYECDGKKTGRLEQGQNYNYNKNVIPEITTIRGRRRHPRQSDMRQVGVVARATDDSHDDYCVQIQIDYPGYAYIKYVSSIDLDQYIRKSQSTLDVAIHKLFIRQENIFEEAAQAPPDQHQSLNQQFLPTSDSLRALDWPNIAQPETKFNVMDLPQHQTDTTLPVQQFPSNWGRGMLKSSHNDKTQQDATTTRVMHRVMDKRNPLSGTSAKVQVKREEEIDG</sequence>
<feature type="compositionally biased region" description="Low complexity" evidence="1">
    <location>
        <begin position="70"/>
        <end position="79"/>
    </location>
</feature>
<feature type="region of interest" description="Disordered" evidence="1">
    <location>
        <begin position="507"/>
        <end position="529"/>
    </location>
</feature>
<feature type="region of interest" description="Disordered" evidence="1">
    <location>
        <begin position="101"/>
        <end position="147"/>
    </location>
</feature>
<feature type="compositionally biased region" description="Polar residues" evidence="1">
    <location>
        <begin position="101"/>
        <end position="143"/>
    </location>
</feature>
<dbReference type="Proteomes" id="UP000670092">
    <property type="component" value="Unassembled WGS sequence"/>
</dbReference>
<evidence type="ECO:0000313" key="2">
    <source>
        <dbReference type="EMBL" id="KAG5294012.1"/>
    </source>
</evidence>
<comment type="caution">
    <text evidence="2">The sequence shown here is derived from an EMBL/GenBank/DDBJ whole genome shotgun (WGS) entry which is preliminary data.</text>
</comment>
<protein>
    <submittedName>
        <fullName evidence="2">Uncharacterized protein</fullName>
    </submittedName>
</protein>
<evidence type="ECO:0000313" key="3">
    <source>
        <dbReference type="Proteomes" id="UP000670092"/>
    </source>
</evidence>